<evidence type="ECO:0000256" key="8">
    <source>
        <dbReference type="SAM" id="Phobius"/>
    </source>
</evidence>
<feature type="domain" description="ATP adenylyltransferase C-terminal" evidence="9">
    <location>
        <begin position="519"/>
        <end position="645"/>
    </location>
</feature>
<evidence type="ECO:0000256" key="1">
    <source>
        <dbReference type="ARBA" id="ARBA00004477"/>
    </source>
</evidence>
<keyword evidence="6" id="KW-0444">Lipid biosynthesis</keyword>
<dbReference type="OrthoDB" id="10267950at2759"/>
<dbReference type="InterPro" id="IPR036265">
    <property type="entry name" value="HIT-like_sf"/>
</dbReference>
<dbReference type="InterPro" id="IPR019388">
    <property type="entry name" value="FIT"/>
</dbReference>
<dbReference type="InterPro" id="IPR045759">
    <property type="entry name" value="Ap4A_phos1/2_N"/>
</dbReference>
<dbReference type="AlphaFoldDB" id="A0A9P9XW08"/>
<dbReference type="InterPro" id="IPR046400">
    <property type="entry name" value="SCS3"/>
</dbReference>
<dbReference type="InterPro" id="IPR019200">
    <property type="entry name" value="ATP_adenylylTrfase_C"/>
</dbReference>
<dbReference type="EC" id="3.6.1.-" evidence="6"/>
<evidence type="ECO:0000256" key="4">
    <source>
        <dbReference type="ARBA" id="ARBA00022989"/>
    </source>
</evidence>
<comment type="catalytic activity">
    <reaction evidence="6">
        <text>hexadecanoyl-CoA + H2O = S-hexadecanoyl-4'-phosphopantetheine + adenosine 3',5'-bisphosphate + 2 H(+)</text>
        <dbReference type="Rhea" id="RHEA:50032"/>
        <dbReference type="ChEBI" id="CHEBI:15377"/>
        <dbReference type="ChEBI" id="CHEBI:15378"/>
        <dbReference type="ChEBI" id="CHEBI:57379"/>
        <dbReference type="ChEBI" id="CHEBI:58343"/>
        <dbReference type="ChEBI" id="CHEBI:132018"/>
    </reaction>
</comment>
<organism evidence="11 12">
    <name type="scientific">Emericellopsis cladophorae</name>
    <dbReference type="NCBI Taxonomy" id="2686198"/>
    <lineage>
        <taxon>Eukaryota</taxon>
        <taxon>Fungi</taxon>
        <taxon>Dikarya</taxon>
        <taxon>Ascomycota</taxon>
        <taxon>Pezizomycotina</taxon>
        <taxon>Sordariomycetes</taxon>
        <taxon>Hypocreomycetidae</taxon>
        <taxon>Hypocreales</taxon>
        <taxon>Bionectriaceae</taxon>
        <taxon>Emericellopsis</taxon>
    </lineage>
</organism>
<comment type="caution">
    <text evidence="11">The sequence shown here is derived from an EMBL/GenBank/DDBJ whole genome shotgun (WGS) entry which is preliminary data.</text>
</comment>
<dbReference type="Pfam" id="PF10261">
    <property type="entry name" value="FIT"/>
    <property type="match status" value="1"/>
</dbReference>
<feature type="region of interest" description="Disordered" evidence="7">
    <location>
        <begin position="382"/>
        <end position="407"/>
    </location>
</feature>
<dbReference type="GO" id="GO:0005524">
    <property type="term" value="F:ATP binding"/>
    <property type="evidence" value="ECO:0007669"/>
    <property type="project" value="InterPro"/>
</dbReference>
<accession>A0A9P9XW08</accession>
<dbReference type="HAMAP" id="MF_03231">
    <property type="entry name" value="SCS3"/>
    <property type="match status" value="1"/>
</dbReference>
<feature type="transmembrane region" description="Helical" evidence="8">
    <location>
        <begin position="133"/>
        <end position="153"/>
    </location>
</feature>
<keyword evidence="3 6" id="KW-0256">Endoplasmic reticulum</keyword>
<dbReference type="GO" id="GO:0005789">
    <property type="term" value="C:endoplasmic reticulum membrane"/>
    <property type="evidence" value="ECO:0007669"/>
    <property type="project" value="UniProtKB-SubCell"/>
</dbReference>
<evidence type="ECO:0000256" key="6">
    <source>
        <dbReference type="HAMAP-Rule" id="MF_03231"/>
    </source>
</evidence>
<comment type="similarity">
    <text evidence="6">Belongs to the FIT family. Fungal FIT2B/SCS3 subfamily.</text>
</comment>
<dbReference type="GO" id="GO:0140042">
    <property type="term" value="P:lipid droplet formation"/>
    <property type="evidence" value="ECO:0007669"/>
    <property type="project" value="UniProtKB-UniRule"/>
</dbReference>
<keyword evidence="6" id="KW-0443">Lipid metabolism</keyword>
<feature type="active site" evidence="6">
    <location>
        <position position="288"/>
    </location>
</feature>
<comment type="function">
    <text evidence="6">Fatty acyl-coenzyme A (CoA) diphosphatase that hydrolyzes fatty acyl-CoA to yield acyl-4'-phosphopantetheine and adenosine 3',5'-bisphosphate. Preferentially hydrolyzes unsaturated long-chain acyl-CoA substrates in the endoplasmic reticulum (ER) lumen. This catalytic activity is required for maintaining ER structure and for lipid droplets (LDs) biogenesis, which are lipid storage organelles involved in maintaining lipid and energy homeostasis. May directly bind to diacylglycerol (DAGs) and triacylglycerol, which is also important for LD biogenesis. May support directional budding of nacent LDs from the ER into the cytosol by reducing DAG levels at sites of LD formation. May play a role in the regulation of cell morphology and cytoskeletal organization. Involved in phospholipid biosynthesis.</text>
</comment>
<evidence type="ECO:0000256" key="5">
    <source>
        <dbReference type="ARBA" id="ARBA00023136"/>
    </source>
</evidence>
<dbReference type="GO" id="GO:0009117">
    <property type="term" value="P:nucleotide metabolic process"/>
    <property type="evidence" value="ECO:0007669"/>
    <property type="project" value="InterPro"/>
</dbReference>
<evidence type="ECO:0000256" key="3">
    <source>
        <dbReference type="ARBA" id="ARBA00022824"/>
    </source>
</evidence>
<gene>
    <name evidence="6" type="primary">SCS3</name>
    <name evidence="6" type="synonym">FIT2B</name>
    <name evidence="11" type="ORF">J7T54_000529</name>
</gene>
<reference evidence="11" key="1">
    <citation type="journal article" date="2021" name="J Fungi (Basel)">
        <title>Genomic and Metabolomic Analyses of the Marine Fungus Emericellopsis cladophorae: Insights into Saltwater Adaptability Mechanisms and Its Biosynthetic Potential.</title>
        <authorList>
            <person name="Goncalves M.F.M."/>
            <person name="Hilario S."/>
            <person name="Van de Peer Y."/>
            <person name="Esteves A.C."/>
            <person name="Alves A."/>
        </authorList>
    </citation>
    <scope>NUCLEOTIDE SEQUENCE</scope>
    <source>
        <strain evidence="11">MUM 19.33</strain>
    </source>
</reference>
<evidence type="ECO:0000259" key="10">
    <source>
        <dbReference type="Pfam" id="PF19327"/>
    </source>
</evidence>
<evidence type="ECO:0000256" key="2">
    <source>
        <dbReference type="ARBA" id="ARBA00022692"/>
    </source>
</evidence>
<dbReference type="Pfam" id="PF09830">
    <property type="entry name" value="ATP_transf"/>
    <property type="match status" value="1"/>
</dbReference>
<dbReference type="Proteomes" id="UP001055219">
    <property type="component" value="Unassembled WGS sequence"/>
</dbReference>
<dbReference type="Gene3D" id="3.30.428.70">
    <property type="match status" value="1"/>
</dbReference>
<evidence type="ECO:0000259" key="9">
    <source>
        <dbReference type="Pfam" id="PF09830"/>
    </source>
</evidence>
<feature type="transmembrane region" description="Helical" evidence="8">
    <location>
        <begin position="102"/>
        <end position="121"/>
    </location>
</feature>
<keyword evidence="6" id="KW-0378">Hydrolase</keyword>
<protein>
    <recommendedName>
        <fullName evidence="6">Acyl-coenzyme A diphosphatase SCS3</fullName>
        <ecNumber evidence="6">3.6.1.-</ecNumber>
    </recommendedName>
    <alternativeName>
        <fullName evidence="6">FIT family protein SCS3</fullName>
    </alternativeName>
</protein>
<keyword evidence="6" id="KW-1208">Phospholipid metabolism</keyword>
<keyword evidence="12" id="KW-1185">Reference proteome</keyword>
<comment type="catalytic activity">
    <reaction evidence="6">
        <text>an acyl-CoA + H2O = an acyl-4'-phosphopantetheine + adenosine 3',5'-bisphosphate + 2 H(+)</text>
        <dbReference type="Rhea" id="RHEA:50044"/>
        <dbReference type="ChEBI" id="CHEBI:15377"/>
        <dbReference type="ChEBI" id="CHEBI:15378"/>
        <dbReference type="ChEBI" id="CHEBI:58342"/>
        <dbReference type="ChEBI" id="CHEBI:58343"/>
        <dbReference type="ChEBI" id="CHEBI:132023"/>
    </reaction>
</comment>
<dbReference type="GO" id="GO:0008654">
    <property type="term" value="P:phospholipid biosynthetic process"/>
    <property type="evidence" value="ECO:0007669"/>
    <property type="project" value="UniProtKB-KW"/>
</dbReference>
<keyword evidence="5 6" id="KW-0472">Membrane</keyword>
<evidence type="ECO:0000313" key="12">
    <source>
        <dbReference type="Proteomes" id="UP001055219"/>
    </source>
</evidence>
<dbReference type="GO" id="GO:0010945">
    <property type="term" value="F:coenzyme A diphosphatase activity"/>
    <property type="evidence" value="ECO:0007669"/>
    <property type="project" value="InterPro"/>
</dbReference>
<comment type="catalytic activity">
    <reaction evidence="6">
        <text>(5Z,8Z,11Z,14Z)-eicosatetraenoyl-CoA + H2O = S-(5Z,8Z,11Z,14Z-eicosatetraenoyl)-4'-phosphopantetheine + adenosine 3',5'-bisphosphate + 2 H(+)</text>
        <dbReference type="Rhea" id="RHEA:65568"/>
        <dbReference type="ChEBI" id="CHEBI:15377"/>
        <dbReference type="ChEBI" id="CHEBI:15378"/>
        <dbReference type="ChEBI" id="CHEBI:57368"/>
        <dbReference type="ChEBI" id="CHEBI:58343"/>
        <dbReference type="ChEBI" id="CHEBI:156554"/>
    </reaction>
</comment>
<dbReference type="Pfam" id="PF19327">
    <property type="entry name" value="Ap4A_phos_N"/>
    <property type="match status" value="1"/>
</dbReference>
<feature type="transmembrane region" description="Helical" evidence="8">
    <location>
        <begin position="268"/>
        <end position="288"/>
    </location>
</feature>
<dbReference type="SUPFAM" id="SSF54197">
    <property type="entry name" value="HIT-like"/>
    <property type="match status" value="1"/>
</dbReference>
<reference evidence="11" key="2">
    <citation type="submission" date="2022-07" db="EMBL/GenBank/DDBJ databases">
        <authorList>
            <person name="Goncalves M.F.M."/>
            <person name="Hilario S."/>
            <person name="Van De Peer Y."/>
            <person name="Esteves A.C."/>
            <person name="Alves A."/>
        </authorList>
    </citation>
    <scope>NUCLEOTIDE SEQUENCE</scope>
    <source>
        <strain evidence="11">MUM 19.33</strain>
    </source>
</reference>
<sequence>MVTTRRGAETWPEAAPPSPTRASAASTRLRSSPYLPTPLEQIGLAIFPATLVFGTIFSVLSPQTRAAPYDPITQSHAQDPTMAPSYFARKSNLFNVVFVKQGWGWMSLAFLLFVLLHPSLSTQARKLQAGVRWGLVTACWFFVTQWFFGAPIIDRGFRWTGGRCELAEMEVAMGDTSVGEMVTAVACKAAGGKWKGGHDISGHVFLLVLSTVFLVEEVGWAVLRWANWREDERAVVMADGATKSVNVEAGVAAGAGRAQNWVGLSGKITGVVAGLNLWMLLMTAIYFHTWFEKLTGLLTATIGFYAVYIVPRFIPSVRESGEIQDHPLSIPSHLDLGSALAMSRIKAPGDLPDLVKKAFSVARANGDIHYFPTQFQLRFSPALANKPKGPPPDPAAKSHKPFDPFDNPPPALRVADIGPSHFVVLNKFAVVPEHFILATTAFKLQTHSLEPSDLEATLSCIRAYEGHEDGLFAFFNSGDHSGASQPHRHIQLLPIARMKDGLDKTSSWDVLTDRLSERQTPFTAFTERIHLEMQGGDLHEAYLRLYRQAVDAWASFTGNRVQHVASEGESMMSYNMAMTKTTLALVPRVAEGVKITSEDGHVLGHLALNGTLLAGTALVKSELEWEALRKDVAGLVNALRGIGLPRSDSIDAEEEEEEKKTKI</sequence>
<evidence type="ECO:0000313" key="11">
    <source>
        <dbReference type="EMBL" id="KAI6778873.1"/>
    </source>
</evidence>
<dbReference type="EMBL" id="JAGIXG020000057">
    <property type="protein sequence ID" value="KAI6778873.1"/>
    <property type="molecule type" value="Genomic_DNA"/>
</dbReference>
<feature type="region of interest" description="Disordered" evidence="7">
    <location>
        <begin position="1"/>
        <end position="27"/>
    </location>
</feature>
<dbReference type="GO" id="GO:0003877">
    <property type="term" value="F:ATP:ADP adenylyltransferase activity"/>
    <property type="evidence" value="ECO:0007669"/>
    <property type="project" value="InterPro"/>
</dbReference>
<keyword evidence="4 6" id="KW-1133">Transmembrane helix</keyword>
<keyword evidence="6" id="KW-0594">Phospholipid biosynthesis</keyword>
<proteinExistence type="inferred from homology"/>
<comment type="catalytic activity">
    <reaction evidence="6">
        <text>(9Z)-octadecenoyl-CoA + H2O = S-(9Z-octadecenoyl)-4'-phosphopantetheine + adenosine 3',5'-bisphosphate + 2 H(+)</text>
        <dbReference type="Rhea" id="RHEA:65564"/>
        <dbReference type="ChEBI" id="CHEBI:15377"/>
        <dbReference type="ChEBI" id="CHEBI:15378"/>
        <dbReference type="ChEBI" id="CHEBI:57387"/>
        <dbReference type="ChEBI" id="CHEBI:58343"/>
        <dbReference type="ChEBI" id="CHEBI:156553"/>
    </reaction>
</comment>
<dbReference type="PANTHER" id="PTHR38420:SF3">
    <property type="entry name" value="5',5'''-P-1,P-4-TETRAPHOSPHATE PHOSPHORYLASE 2"/>
    <property type="match status" value="1"/>
</dbReference>
<dbReference type="PANTHER" id="PTHR38420">
    <property type="entry name" value="AP-4-A PHOSPHORYLASE II"/>
    <property type="match status" value="1"/>
</dbReference>
<feature type="active site" evidence="6">
    <location>
        <position position="203"/>
    </location>
</feature>
<dbReference type="InterPro" id="IPR009163">
    <property type="entry name" value="Ap4A_phos1/2"/>
</dbReference>
<dbReference type="InterPro" id="IPR043171">
    <property type="entry name" value="Ap4A_phos1/2-like"/>
</dbReference>
<name>A0A9P9XW08_9HYPO</name>
<keyword evidence="2 6" id="KW-0812">Transmembrane</keyword>
<evidence type="ECO:0000256" key="7">
    <source>
        <dbReference type="SAM" id="MobiDB-lite"/>
    </source>
</evidence>
<feature type="domain" description="Ap4A phosphorylase 1/2 N-terminal" evidence="10">
    <location>
        <begin position="374"/>
        <end position="499"/>
    </location>
</feature>
<comment type="subcellular location">
    <subcellularLocation>
        <location evidence="1 6">Endoplasmic reticulum membrane</location>
        <topology evidence="1 6">Multi-pass membrane protein</topology>
    </subcellularLocation>
</comment>